<keyword evidence="1" id="KW-0808">Transferase</keyword>
<dbReference type="InterPro" id="IPR016181">
    <property type="entry name" value="Acyl_CoA_acyltransferase"/>
</dbReference>
<feature type="domain" description="N-acetyltransferase" evidence="3">
    <location>
        <begin position="5"/>
        <end position="168"/>
    </location>
</feature>
<dbReference type="InterPro" id="IPR050832">
    <property type="entry name" value="Bact_Acetyltransf"/>
</dbReference>
<protein>
    <submittedName>
        <fullName evidence="4">GNAT family N-acetyltransferase</fullName>
    </submittedName>
</protein>
<proteinExistence type="predicted"/>
<dbReference type="PANTHER" id="PTHR43877">
    <property type="entry name" value="AMINOALKYLPHOSPHONATE N-ACETYLTRANSFERASE-RELATED-RELATED"/>
    <property type="match status" value="1"/>
</dbReference>
<dbReference type="SUPFAM" id="SSF55729">
    <property type="entry name" value="Acyl-CoA N-acyltransferases (Nat)"/>
    <property type="match status" value="1"/>
</dbReference>
<dbReference type="Gene3D" id="3.40.630.30">
    <property type="match status" value="1"/>
</dbReference>
<dbReference type="Pfam" id="PF00583">
    <property type="entry name" value="Acetyltransf_1"/>
    <property type="match status" value="1"/>
</dbReference>
<dbReference type="PROSITE" id="PS51186">
    <property type="entry name" value="GNAT"/>
    <property type="match status" value="1"/>
</dbReference>
<reference evidence="4" key="1">
    <citation type="submission" date="2022-10" db="EMBL/GenBank/DDBJ databases">
        <title>Luteolibacter sp. GHJ8, whole genome shotgun sequencing project.</title>
        <authorList>
            <person name="Zhao G."/>
            <person name="Shen L."/>
        </authorList>
    </citation>
    <scope>NUCLEOTIDE SEQUENCE</scope>
    <source>
        <strain evidence="4">GHJ8</strain>
    </source>
</reference>
<gene>
    <name evidence="4" type="ORF">OJ996_16675</name>
</gene>
<dbReference type="Proteomes" id="UP001165653">
    <property type="component" value="Unassembled WGS sequence"/>
</dbReference>
<keyword evidence="5" id="KW-1185">Reference proteome</keyword>
<dbReference type="InterPro" id="IPR000182">
    <property type="entry name" value="GNAT_dom"/>
</dbReference>
<evidence type="ECO:0000256" key="1">
    <source>
        <dbReference type="ARBA" id="ARBA00022679"/>
    </source>
</evidence>
<evidence type="ECO:0000259" key="3">
    <source>
        <dbReference type="PROSITE" id="PS51186"/>
    </source>
</evidence>
<name>A0ABT3G5W0_9BACT</name>
<dbReference type="EMBL" id="JAPDDR010000008">
    <property type="protein sequence ID" value="MCW1915223.1"/>
    <property type="molecule type" value="Genomic_DNA"/>
</dbReference>
<evidence type="ECO:0000313" key="5">
    <source>
        <dbReference type="Proteomes" id="UP001165653"/>
    </source>
</evidence>
<comment type="caution">
    <text evidence="4">The sequence shown here is derived from an EMBL/GenBank/DDBJ whole genome shotgun (WGS) entry which is preliminary data.</text>
</comment>
<organism evidence="4 5">
    <name type="scientific">Luteolibacter rhizosphaerae</name>
    <dbReference type="NCBI Taxonomy" id="2989719"/>
    <lineage>
        <taxon>Bacteria</taxon>
        <taxon>Pseudomonadati</taxon>
        <taxon>Verrucomicrobiota</taxon>
        <taxon>Verrucomicrobiia</taxon>
        <taxon>Verrucomicrobiales</taxon>
        <taxon>Verrucomicrobiaceae</taxon>
        <taxon>Luteolibacter</taxon>
    </lineage>
</organism>
<dbReference type="PANTHER" id="PTHR43877:SF2">
    <property type="entry name" value="AMINOALKYLPHOSPHONATE N-ACETYLTRANSFERASE-RELATED"/>
    <property type="match status" value="1"/>
</dbReference>
<accession>A0ABT3G5W0</accession>
<dbReference type="RefSeq" id="WP_264514764.1">
    <property type="nucleotide sequence ID" value="NZ_JAPDDR010000008.1"/>
</dbReference>
<evidence type="ECO:0000256" key="2">
    <source>
        <dbReference type="ARBA" id="ARBA00023315"/>
    </source>
</evidence>
<sequence>MPATPVIRAYREDDAIAPITAMLHAAYAKLAEMGLRYTATHQDDEVTLMRLKRGFPFVAEVEGEIVATVTLYGSDPESSCGWYRRPGVFSFGQFGVRPDWQGRGLGGRLLRLMEDEARSRDAEELALDTAEGAHHLRDWYGRCGFREVERVDWSSTNYISVILSKHLNPSPAP</sequence>
<evidence type="ECO:0000313" key="4">
    <source>
        <dbReference type="EMBL" id="MCW1915223.1"/>
    </source>
</evidence>
<keyword evidence="2" id="KW-0012">Acyltransferase</keyword>